<sequence length="273" mass="28410">MSNLAPLPPLDLLCRQADALALKTPALAPMLRRAVRDRTSFADALAHRLVDALKATVPVELDVLELFGGILADQPAIVEAAWSDLHKLASTNPACPNALAGFLSFRGFQAVQLHRINHALWFDGQEELAALLQNWGAITYAIDIHPQARIGRDVFLDHGVGTVIGATAVIEDGANIWHGVTLGSTLTQAGDRHPKVRRGVTIGAGATLLGNIEVGEGAVIAAGSVVLHPVDPFTVVAGVPARPVGTAKRQLDAIAAKSPEAGDGGTSCGGRPA</sequence>
<dbReference type="PROSITE" id="PS00101">
    <property type="entry name" value="HEXAPEP_TRANSFERASES"/>
    <property type="match status" value="1"/>
</dbReference>
<dbReference type="Gene3D" id="2.160.10.10">
    <property type="entry name" value="Hexapeptide repeat proteins"/>
    <property type="match status" value="1"/>
</dbReference>
<evidence type="ECO:0000256" key="7">
    <source>
        <dbReference type="ARBA" id="ARBA00022737"/>
    </source>
</evidence>
<dbReference type="OrthoDB" id="9801456at2"/>
<comment type="caution">
    <text evidence="11">The sequence shown here is derived from an EMBL/GenBank/DDBJ whole genome shotgun (WGS) entry which is preliminary data.</text>
</comment>
<dbReference type="InterPro" id="IPR053376">
    <property type="entry name" value="Serine_acetyltransferase"/>
</dbReference>
<keyword evidence="7" id="KW-0677">Repeat</keyword>
<evidence type="ECO:0000256" key="3">
    <source>
        <dbReference type="ARBA" id="ARBA00013266"/>
    </source>
</evidence>
<evidence type="ECO:0000256" key="1">
    <source>
        <dbReference type="ARBA" id="ARBA00004876"/>
    </source>
</evidence>
<comment type="pathway">
    <text evidence="1">Amino-acid biosynthesis; L-cysteine biosynthesis; L-cysteine from L-serine: step 1/2.</text>
</comment>
<comment type="catalytic activity">
    <reaction evidence="9">
        <text>L-serine + acetyl-CoA = O-acetyl-L-serine + CoA</text>
        <dbReference type="Rhea" id="RHEA:24560"/>
        <dbReference type="ChEBI" id="CHEBI:33384"/>
        <dbReference type="ChEBI" id="CHEBI:57287"/>
        <dbReference type="ChEBI" id="CHEBI:57288"/>
        <dbReference type="ChEBI" id="CHEBI:58340"/>
        <dbReference type="EC" id="2.3.1.30"/>
    </reaction>
</comment>
<organism evidence="11 12">
    <name type="scientific">Azospirillum griseum</name>
    <dbReference type="NCBI Taxonomy" id="2496639"/>
    <lineage>
        <taxon>Bacteria</taxon>
        <taxon>Pseudomonadati</taxon>
        <taxon>Pseudomonadota</taxon>
        <taxon>Alphaproteobacteria</taxon>
        <taxon>Rhodospirillales</taxon>
        <taxon>Azospirillaceae</taxon>
        <taxon>Azospirillum</taxon>
    </lineage>
</organism>
<reference evidence="11 12" key="1">
    <citation type="submission" date="2018-12" db="EMBL/GenBank/DDBJ databases">
        <authorList>
            <person name="Yang Y."/>
        </authorList>
    </citation>
    <scope>NUCLEOTIDE SEQUENCE [LARGE SCALE GENOMIC DNA]</scope>
    <source>
        <strain evidence="11 12">L-25-5w-1</strain>
    </source>
</reference>
<name>A0A3S0K7I1_9PROT</name>
<dbReference type="EC" id="2.3.1.30" evidence="3"/>
<dbReference type="InterPro" id="IPR001451">
    <property type="entry name" value="Hexapep"/>
</dbReference>
<accession>A0A3S0K7I1</accession>
<protein>
    <recommendedName>
        <fullName evidence="4">Serine acetyltransferase</fullName>
        <ecNumber evidence="3">2.3.1.30</ecNumber>
    </recommendedName>
</protein>
<feature type="domain" description="Serine acetyltransferase N-terminal" evidence="10">
    <location>
        <begin position="11"/>
        <end position="113"/>
    </location>
</feature>
<evidence type="ECO:0000256" key="4">
    <source>
        <dbReference type="ARBA" id="ARBA00018522"/>
    </source>
</evidence>
<dbReference type="InterPro" id="IPR010493">
    <property type="entry name" value="Ser_AcTrfase_N"/>
</dbReference>
<evidence type="ECO:0000256" key="8">
    <source>
        <dbReference type="ARBA" id="ARBA00023315"/>
    </source>
</evidence>
<evidence type="ECO:0000256" key="6">
    <source>
        <dbReference type="ARBA" id="ARBA00022679"/>
    </source>
</evidence>
<keyword evidence="12" id="KW-1185">Reference proteome</keyword>
<evidence type="ECO:0000313" key="12">
    <source>
        <dbReference type="Proteomes" id="UP000277007"/>
    </source>
</evidence>
<evidence type="ECO:0000256" key="5">
    <source>
        <dbReference type="ARBA" id="ARBA00022605"/>
    </source>
</evidence>
<dbReference type="InterPro" id="IPR018357">
    <property type="entry name" value="Hexapep_transf_CS"/>
</dbReference>
<dbReference type="SMART" id="SM00971">
    <property type="entry name" value="SATase_N"/>
    <property type="match status" value="1"/>
</dbReference>
<evidence type="ECO:0000256" key="2">
    <source>
        <dbReference type="ARBA" id="ARBA00007274"/>
    </source>
</evidence>
<keyword evidence="6 11" id="KW-0808">Transferase</keyword>
<dbReference type="CDD" id="cd03354">
    <property type="entry name" value="LbH_SAT"/>
    <property type="match status" value="1"/>
</dbReference>
<dbReference type="GO" id="GO:0005737">
    <property type="term" value="C:cytoplasm"/>
    <property type="evidence" value="ECO:0007669"/>
    <property type="project" value="InterPro"/>
</dbReference>
<gene>
    <name evidence="11" type="ORF">EJ903_23650</name>
</gene>
<dbReference type="FunFam" id="2.160.10.10:FF:000002">
    <property type="entry name" value="Serine acetyltransferase"/>
    <property type="match status" value="1"/>
</dbReference>
<keyword evidence="5" id="KW-0028">Amino-acid biosynthesis</keyword>
<evidence type="ECO:0000259" key="10">
    <source>
        <dbReference type="SMART" id="SM00971"/>
    </source>
</evidence>
<comment type="similarity">
    <text evidence="2">Belongs to the transferase hexapeptide repeat family.</text>
</comment>
<dbReference type="Pfam" id="PF00132">
    <property type="entry name" value="Hexapep"/>
    <property type="match status" value="1"/>
</dbReference>
<dbReference type="PANTHER" id="PTHR42811">
    <property type="entry name" value="SERINE ACETYLTRANSFERASE"/>
    <property type="match status" value="1"/>
</dbReference>
<dbReference type="GO" id="GO:0009001">
    <property type="term" value="F:serine O-acetyltransferase activity"/>
    <property type="evidence" value="ECO:0007669"/>
    <property type="project" value="UniProtKB-EC"/>
</dbReference>
<dbReference type="InterPro" id="IPR045304">
    <property type="entry name" value="LbH_SAT"/>
</dbReference>
<dbReference type="InterPro" id="IPR011004">
    <property type="entry name" value="Trimer_LpxA-like_sf"/>
</dbReference>
<keyword evidence="8" id="KW-0012">Acyltransferase</keyword>
<dbReference type="RefSeq" id="WP_126620122.1">
    <property type="nucleotide sequence ID" value="NZ_JBHUCY010000032.1"/>
</dbReference>
<dbReference type="GO" id="GO:0006535">
    <property type="term" value="P:cysteine biosynthetic process from serine"/>
    <property type="evidence" value="ECO:0007669"/>
    <property type="project" value="InterPro"/>
</dbReference>
<dbReference type="InterPro" id="IPR042122">
    <property type="entry name" value="Ser_AcTrfase_N_sf"/>
</dbReference>
<dbReference type="AlphaFoldDB" id="A0A3S0K7I1"/>
<dbReference type="EMBL" id="RXMA01000038">
    <property type="protein sequence ID" value="RTR14598.1"/>
    <property type="molecule type" value="Genomic_DNA"/>
</dbReference>
<proteinExistence type="inferred from homology"/>
<dbReference type="Proteomes" id="UP000277007">
    <property type="component" value="Unassembled WGS sequence"/>
</dbReference>
<dbReference type="NCBIfam" id="NF041874">
    <property type="entry name" value="EPS_EpsC"/>
    <property type="match status" value="1"/>
</dbReference>
<evidence type="ECO:0000256" key="9">
    <source>
        <dbReference type="ARBA" id="ARBA00049486"/>
    </source>
</evidence>
<dbReference type="UniPathway" id="UPA00136">
    <property type="reaction ID" value="UER00199"/>
</dbReference>
<evidence type="ECO:0000313" key="11">
    <source>
        <dbReference type="EMBL" id="RTR14598.1"/>
    </source>
</evidence>
<dbReference type="SUPFAM" id="SSF51161">
    <property type="entry name" value="Trimeric LpxA-like enzymes"/>
    <property type="match status" value="1"/>
</dbReference>
<dbReference type="Pfam" id="PF06426">
    <property type="entry name" value="SATase_N"/>
    <property type="match status" value="1"/>
</dbReference>
<dbReference type="Gene3D" id="1.10.3130.10">
    <property type="entry name" value="serine acetyltransferase, domain 1"/>
    <property type="match status" value="1"/>
</dbReference>